<protein>
    <submittedName>
        <fullName evidence="2">Short chain dehydrogenase family protein</fullName>
    </submittedName>
</protein>
<dbReference type="PATRIC" id="fig|1299334.3.peg.6360"/>
<evidence type="ECO:0000313" key="2">
    <source>
        <dbReference type="EMBL" id="EUA30429.1"/>
    </source>
</evidence>
<reference evidence="2" key="1">
    <citation type="submission" date="2014-01" db="EMBL/GenBank/DDBJ databases">
        <authorList>
            <person name="Brown-Elliot B."/>
            <person name="Wallace R."/>
            <person name="Lenaerts A."/>
            <person name="Ordway D."/>
            <person name="DeGroote M.A."/>
            <person name="Parker T."/>
            <person name="Sizemore C."/>
            <person name="Tallon L.J."/>
            <person name="Sadzewicz L.K."/>
            <person name="Sengamalay N."/>
            <person name="Fraser C.M."/>
            <person name="Hine E."/>
            <person name="Shefchek K.A."/>
            <person name="Das S.P."/>
            <person name="Tettelin H."/>
        </authorList>
    </citation>
    <scope>NUCLEOTIDE SEQUENCE [LARGE SCALE GENOMIC DNA]</scope>
    <source>
        <strain evidence="2">4042</strain>
    </source>
</reference>
<dbReference type="SUPFAM" id="SSF51735">
    <property type="entry name" value="NAD(P)-binding Rossmann-fold domains"/>
    <property type="match status" value="1"/>
</dbReference>
<proteinExistence type="inferred from homology"/>
<gene>
    <name evidence="2" type="ORF">I553_4686</name>
</gene>
<comment type="caution">
    <text evidence="2">The sequence shown here is derived from an EMBL/GenBank/DDBJ whole genome shotgun (WGS) entry which is preliminary data.</text>
</comment>
<dbReference type="InterPro" id="IPR036291">
    <property type="entry name" value="NAD(P)-bd_dom_sf"/>
</dbReference>
<evidence type="ECO:0000256" key="1">
    <source>
        <dbReference type="ARBA" id="ARBA00006484"/>
    </source>
</evidence>
<sequence>MDSFDGRGAVITGGASGIGLAMARELARRGARIVLGDMEEPALEQAVARLRGEGLDAHGVVCDVRRLDEVDHLADEAFRPCAVCMRCATMPGSRWPGRSCRWRTTTGDG</sequence>
<comment type="similarity">
    <text evidence="1">Belongs to the short-chain dehydrogenases/reductases (SDR) family.</text>
</comment>
<accession>X8AFV3</accession>
<dbReference type="Gene3D" id="3.40.50.720">
    <property type="entry name" value="NAD(P)-binding Rossmann-like Domain"/>
    <property type="match status" value="1"/>
</dbReference>
<dbReference type="PANTHER" id="PTHR43943">
    <property type="entry name" value="DEHYDROGENASE/REDUCTASE (SDR FAMILY) MEMBER 4"/>
    <property type="match status" value="1"/>
</dbReference>
<dbReference type="InterPro" id="IPR002347">
    <property type="entry name" value="SDR_fam"/>
</dbReference>
<dbReference type="AlphaFoldDB" id="X8AFV3"/>
<dbReference type="Pfam" id="PF00106">
    <property type="entry name" value="adh_short"/>
    <property type="match status" value="1"/>
</dbReference>
<dbReference type="CDD" id="cd05233">
    <property type="entry name" value="SDR_c"/>
    <property type="match status" value="1"/>
</dbReference>
<dbReference type="PANTHER" id="PTHR43943:SF2">
    <property type="entry name" value="DEHYDROGENASE_REDUCTASE 4"/>
    <property type="match status" value="1"/>
</dbReference>
<dbReference type="EMBL" id="JAOB01000060">
    <property type="protein sequence ID" value="EUA30429.1"/>
    <property type="molecule type" value="Genomic_DNA"/>
</dbReference>
<name>X8AFV3_MYCXE</name>
<organism evidence="2">
    <name type="scientific">Mycobacterium xenopi 4042</name>
    <dbReference type="NCBI Taxonomy" id="1299334"/>
    <lineage>
        <taxon>Bacteria</taxon>
        <taxon>Bacillati</taxon>
        <taxon>Actinomycetota</taxon>
        <taxon>Actinomycetes</taxon>
        <taxon>Mycobacteriales</taxon>
        <taxon>Mycobacteriaceae</taxon>
        <taxon>Mycobacterium</taxon>
    </lineage>
</organism>